<comment type="caution">
    <text evidence="1">The sequence shown here is derived from an EMBL/GenBank/DDBJ whole genome shotgun (WGS) entry which is preliminary data.</text>
</comment>
<evidence type="ECO:0000313" key="2">
    <source>
        <dbReference type="Proteomes" id="UP000260644"/>
    </source>
</evidence>
<name>A0A3E1YGQ0_9BACT</name>
<dbReference type="Proteomes" id="UP000260644">
    <property type="component" value="Unassembled WGS sequence"/>
</dbReference>
<dbReference type="EMBL" id="QPMM01000001">
    <property type="protein sequence ID" value="RFS26380.1"/>
    <property type="molecule type" value="Genomic_DNA"/>
</dbReference>
<dbReference type="AlphaFoldDB" id="A0A3E1YGQ0"/>
<protein>
    <submittedName>
        <fullName evidence="1">DUF1269 domain-containing protein</fullName>
    </submittedName>
</protein>
<reference evidence="1 2" key="1">
    <citation type="submission" date="2018-07" db="EMBL/GenBank/DDBJ databases">
        <title>Chitinophaga K2CV101002-2 sp. nov., isolated from a monsoon evergreen broad-leaved forest soil.</title>
        <authorList>
            <person name="Lv Y."/>
        </authorList>
    </citation>
    <scope>NUCLEOTIDE SEQUENCE [LARGE SCALE GENOMIC DNA]</scope>
    <source>
        <strain evidence="1 2">GDMCC 1.1288</strain>
    </source>
</reference>
<dbReference type="InterPro" id="IPR009200">
    <property type="entry name" value="DUF1269_membrane"/>
</dbReference>
<evidence type="ECO:0000313" key="1">
    <source>
        <dbReference type="EMBL" id="RFS26380.1"/>
    </source>
</evidence>
<organism evidence="1 2">
    <name type="scientific">Chitinophaga silvatica</name>
    <dbReference type="NCBI Taxonomy" id="2282649"/>
    <lineage>
        <taxon>Bacteria</taxon>
        <taxon>Pseudomonadati</taxon>
        <taxon>Bacteroidota</taxon>
        <taxon>Chitinophagia</taxon>
        <taxon>Chitinophagales</taxon>
        <taxon>Chitinophagaceae</taxon>
        <taxon>Chitinophaga</taxon>
    </lineage>
</organism>
<keyword evidence="2" id="KW-1185">Reference proteome</keyword>
<proteinExistence type="predicted"/>
<sequence>MTNLIIISYLNEIQAREGAKRLAEIESIGDITIYESVLFKKDERDNIIILQEDISSGTGTIAGMAIGGLIGALAGPVGLVVGLLLGTLTGIAYESDSYSFSEDFAKRIAAGLLPGMAAIIAEVDEEDHVFLDTYAKETHGTLIRTDADAVYEVFDDRQVEAWDAQIASDRSRLKTATASERDAIWKNIGILKEKRRLRLAELKTDAEKAAKDTKGDVIETRAEFLQNRIARYKERITKLENELKRIRQ</sequence>
<dbReference type="OrthoDB" id="659808at2"/>
<dbReference type="Pfam" id="PF06897">
    <property type="entry name" value="DUF1269"/>
    <property type="match status" value="1"/>
</dbReference>
<gene>
    <name evidence="1" type="ORF">DVR12_00905</name>
</gene>
<accession>A0A3E1YGQ0</accession>
<dbReference type="RefSeq" id="WP_116973572.1">
    <property type="nucleotide sequence ID" value="NZ_QPMM01000001.1"/>
</dbReference>